<dbReference type="GO" id="GO:0001594">
    <property type="term" value="F:trace-amine receptor activity"/>
    <property type="evidence" value="ECO:0000318"/>
    <property type="project" value="GO_Central"/>
</dbReference>
<dbReference type="PROSITE" id="PS50262">
    <property type="entry name" value="G_PROTEIN_RECEP_F1_2"/>
    <property type="match status" value="1"/>
</dbReference>
<protein>
    <recommendedName>
        <fullName evidence="13">G-protein coupled receptors family 1 profile domain-containing protein</fullName>
    </recommendedName>
</protein>
<dbReference type="InterPro" id="IPR050569">
    <property type="entry name" value="TAAR"/>
</dbReference>
<keyword evidence="9" id="KW-0325">Glycoprotein</keyword>
<dbReference type="InterPro" id="IPR017452">
    <property type="entry name" value="GPCR_Rhodpsn_7TM"/>
</dbReference>
<dbReference type="Gene3D" id="1.20.1070.10">
    <property type="entry name" value="Rhodopsin 7-helix transmembrane proteins"/>
    <property type="match status" value="1"/>
</dbReference>
<feature type="transmembrane region" description="Helical" evidence="12">
    <location>
        <begin position="44"/>
        <end position="68"/>
    </location>
</feature>
<feature type="transmembrane region" description="Helical" evidence="12">
    <location>
        <begin position="117"/>
        <end position="139"/>
    </location>
</feature>
<keyword evidence="7" id="KW-1015">Disulfide bond</keyword>
<evidence type="ECO:0000256" key="10">
    <source>
        <dbReference type="ARBA" id="ARBA00023224"/>
    </source>
</evidence>
<dbReference type="Pfam" id="PF00001">
    <property type="entry name" value="7tm_1"/>
    <property type="match status" value="1"/>
</dbReference>
<dbReference type="EMBL" id="AHAT01012104">
    <property type="status" value="NOT_ANNOTATED_CDS"/>
    <property type="molecule type" value="Genomic_DNA"/>
</dbReference>
<evidence type="ECO:0000256" key="11">
    <source>
        <dbReference type="RuleBase" id="RU000688"/>
    </source>
</evidence>
<evidence type="ECO:0000256" key="12">
    <source>
        <dbReference type="SAM" id="Phobius"/>
    </source>
</evidence>
<evidence type="ECO:0000256" key="5">
    <source>
        <dbReference type="ARBA" id="ARBA00023040"/>
    </source>
</evidence>
<evidence type="ECO:0000256" key="4">
    <source>
        <dbReference type="ARBA" id="ARBA00022989"/>
    </source>
</evidence>
<evidence type="ECO:0000256" key="1">
    <source>
        <dbReference type="ARBA" id="ARBA00004651"/>
    </source>
</evidence>
<comment type="subcellular location">
    <subcellularLocation>
        <location evidence="1">Cell membrane</location>
        <topology evidence="1">Multi-pass membrane protein</topology>
    </subcellularLocation>
</comment>
<dbReference type="GO" id="GO:0007186">
    <property type="term" value="P:G protein-coupled receptor signaling pathway"/>
    <property type="evidence" value="ECO:0000318"/>
    <property type="project" value="GO_Central"/>
</dbReference>
<dbReference type="FunCoup" id="W5NK90">
    <property type="interactions" value="6"/>
</dbReference>
<keyword evidence="8 11" id="KW-0675">Receptor</keyword>
<keyword evidence="3 11" id="KW-0812">Transmembrane</keyword>
<keyword evidence="6 12" id="KW-0472">Membrane</keyword>
<feature type="domain" description="G-protein coupled receptors family 1 profile" evidence="13">
    <location>
        <begin position="60"/>
        <end position="320"/>
    </location>
</feature>
<evidence type="ECO:0000313" key="15">
    <source>
        <dbReference type="Proteomes" id="UP000018468"/>
    </source>
</evidence>
<comment type="similarity">
    <text evidence="11">Belongs to the G-protein coupled receptor 1 family.</text>
</comment>
<keyword evidence="2" id="KW-1003">Cell membrane</keyword>
<feature type="transmembrane region" description="Helical" evidence="12">
    <location>
        <begin position="265"/>
        <end position="285"/>
    </location>
</feature>
<evidence type="ECO:0000256" key="8">
    <source>
        <dbReference type="ARBA" id="ARBA00023170"/>
    </source>
</evidence>
<dbReference type="eggNOG" id="KOG3656">
    <property type="taxonomic scope" value="Eukaryota"/>
</dbReference>
<feature type="transmembrane region" description="Helical" evidence="12">
    <location>
        <begin position="159"/>
        <end position="181"/>
    </location>
</feature>
<evidence type="ECO:0000256" key="2">
    <source>
        <dbReference type="ARBA" id="ARBA00022475"/>
    </source>
</evidence>
<reference evidence="15" key="1">
    <citation type="submission" date="2011-12" db="EMBL/GenBank/DDBJ databases">
        <title>The Draft Genome of Lepisosteus oculatus.</title>
        <authorList>
            <consortium name="The Broad Institute Genome Assembly &amp; Analysis Group"/>
            <consortium name="Computational R&amp;D Group"/>
            <consortium name="and Sequencing Platform"/>
            <person name="Di Palma F."/>
            <person name="Alfoldi J."/>
            <person name="Johnson J."/>
            <person name="Berlin A."/>
            <person name="Gnerre S."/>
            <person name="Jaffe D."/>
            <person name="MacCallum I."/>
            <person name="Young S."/>
            <person name="Walker B.J."/>
            <person name="Lander E.S."/>
            <person name="Lindblad-Toh K."/>
        </authorList>
    </citation>
    <scope>NUCLEOTIDE SEQUENCE [LARGE SCALE GENOMIC DNA]</scope>
</reference>
<organism evidence="14 15">
    <name type="scientific">Lepisosteus oculatus</name>
    <name type="common">Spotted gar</name>
    <dbReference type="NCBI Taxonomy" id="7918"/>
    <lineage>
        <taxon>Eukaryota</taxon>
        <taxon>Metazoa</taxon>
        <taxon>Chordata</taxon>
        <taxon>Craniata</taxon>
        <taxon>Vertebrata</taxon>
        <taxon>Euteleostomi</taxon>
        <taxon>Actinopterygii</taxon>
        <taxon>Neopterygii</taxon>
        <taxon>Holostei</taxon>
        <taxon>Semionotiformes</taxon>
        <taxon>Lepisosteidae</taxon>
        <taxon>Lepisosteus</taxon>
    </lineage>
</organism>
<feature type="transmembrane region" description="Helical" evidence="12">
    <location>
        <begin position="80"/>
        <end position="105"/>
    </location>
</feature>
<dbReference type="OMA" id="ECMINIM"/>
<name>W5NK90_LEPOC</name>
<dbReference type="PRINTS" id="PR00237">
    <property type="entry name" value="GPCRRHODOPSN"/>
</dbReference>
<evidence type="ECO:0000256" key="7">
    <source>
        <dbReference type="ARBA" id="ARBA00023157"/>
    </source>
</evidence>
<dbReference type="FunFam" id="1.20.1070.10:FF:000030">
    <property type="entry name" value="trace amine-associated receptor 1"/>
    <property type="match status" value="1"/>
</dbReference>
<keyword evidence="15" id="KW-1185">Reference proteome</keyword>
<dbReference type="GeneTree" id="ENSGT01120000271932"/>
<keyword evidence="10 11" id="KW-0807">Transducer</keyword>
<reference evidence="14" key="2">
    <citation type="submission" date="2025-08" db="UniProtKB">
        <authorList>
            <consortium name="Ensembl"/>
        </authorList>
    </citation>
    <scope>IDENTIFICATION</scope>
</reference>
<evidence type="ECO:0000256" key="3">
    <source>
        <dbReference type="ARBA" id="ARBA00022692"/>
    </source>
</evidence>
<keyword evidence="4 12" id="KW-1133">Transmembrane helix</keyword>
<dbReference type="PANTHER" id="PTHR24249">
    <property type="entry name" value="HISTAMINE RECEPTOR-RELATED G-PROTEIN COUPLED RECEPTOR"/>
    <property type="match status" value="1"/>
</dbReference>
<keyword evidence="5 11" id="KW-0297">G-protein coupled receptor</keyword>
<dbReference type="InterPro" id="IPR000276">
    <property type="entry name" value="GPCR_Rhodpsn"/>
</dbReference>
<evidence type="ECO:0000259" key="13">
    <source>
        <dbReference type="PROSITE" id="PS50262"/>
    </source>
</evidence>
<evidence type="ECO:0000256" key="9">
    <source>
        <dbReference type="ARBA" id="ARBA00023180"/>
    </source>
</evidence>
<dbReference type="Proteomes" id="UP000018468">
    <property type="component" value="Linkage group LG1"/>
</dbReference>
<dbReference type="Ensembl" id="ENSLOCT00000021085.1">
    <property type="protein sequence ID" value="ENSLOCP00000021049.1"/>
    <property type="gene ID" value="ENSLOCG00000017032.1"/>
</dbReference>
<evidence type="ECO:0000256" key="6">
    <source>
        <dbReference type="ARBA" id="ARBA00023136"/>
    </source>
</evidence>
<dbReference type="PANTHER" id="PTHR24249:SF381">
    <property type="entry name" value="TRACE AMINE ASSOCIATED RECEPTOR 19P-RELATED"/>
    <property type="match status" value="1"/>
</dbReference>
<dbReference type="InterPro" id="IPR009132">
    <property type="entry name" value="TAAR_fam"/>
</dbReference>
<dbReference type="SUPFAM" id="SSF81321">
    <property type="entry name" value="Family A G protein-coupled receptor-like"/>
    <property type="match status" value="1"/>
</dbReference>
<reference evidence="14" key="3">
    <citation type="submission" date="2025-09" db="UniProtKB">
        <authorList>
            <consortium name="Ensembl"/>
        </authorList>
    </citation>
    <scope>IDENTIFICATION</scope>
</reference>
<proteinExistence type="inferred from homology"/>
<dbReference type="CDD" id="cd15055">
    <property type="entry name" value="7tmA_TAARs"/>
    <property type="match status" value="1"/>
</dbReference>
<evidence type="ECO:0000313" key="14">
    <source>
        <dbReference type="Ensembl" id="ENSLOCP00000021049.1"/>
    </source>
</evidence>
<dbReference type="GO" id="GO:0005886">
    <property type="term" value="C:plasma membrane"/>
    <property type="evidence" value="ECO:0000318"/>
    <property type="project" value="GO_Central"/>
</dbReference>
<sequence>KKIKTANESMFFKTLLTDKNQTQYCYPLYNSSCSKEVRSPAMYVVMYISAVAVVMLTVCGNLMVLLSISHFKQLHTPTNLLLLSLTVADFLVGVMVMPFSLIELIETCWYFGETFCILYNIFVFVLTSVSISNLVFVAIDRYFAVCDPLLYSTKITIKITCLFILLSWLVSLLYNIALIYFNGNMSKSAKLSACLGDCLLSISEHWGTADLLITFVSPCSIMLTLYLKIFIVARKHAQAISCAADQIYSTTGVQRTIPKKSERKAAKTLGIVVGFFLLCWVPYYICTLVEANMNLSSSSVLMNFLSWLVYFNSFVNPVIYSLLYPWFQKSMKLIVTFEICSPASSLMNLFPENH</sequence>
<dbReference type="AlphaFoldDB" id="W5NK90"/>
<dbReference type="PROSITE" id="PS00237">
    <property type="entry name" value="G_PROTEIN_RECEP_F1_1"/>
    <property type="match status" value="1"/>
</dbReference>
<feature type="transmembrane region" description="Helical" evidence="12">
    <location>
        <begin position="305"/>
        <end position="327"/>
    </location>
</feature>
<dbReference type="SMART" id="SM01381">
    <property type="entry name" value="7TM_GPCR_Srsx"/>
    <property type="match status" value="1"/>
</dbReference>
<feature type="transmembrane region" description="Helical" evidence="12">
    <location>
        <begin position="211"/>
        <end position="231"/>
    </location>
</feature>
<dbReference type="PRINTS" id="PR01830">
    <property type="entry name" value="TRACEAMINER"/>
</dbReference>
<dbReference type="InParanoid" id="W5NK90"/>
<accession>W5NK90</accession>